<comment type="caution">
    <text evidence="12">The sequence shown here is derived from an EMBL/GenBank/DDBJ whole genome shotgun (WGS) entry which is preliminary data.</text>
</comment>
<dbReference type="CDD" id="cd00712">
    <property type="entry name" value="AsnB"/>
    <property type="match status" value="1"/>
</dbReference>
<dbReference type="InterPro" id="IPR051786">
    <property type="entry name" value="ASN_synthetase/amidase"/>
</dbReference>
<dbReference type="InterPro" id="IPR006426">
    <property type="entry name" value="Asn_synth_AEB"/>
</dbReference>
<dbReference type="InterPro" id="IPR001962">
    <property type="entry name" value="Asn_synthase"/>
</dbReference>
<dbReference type="InterPro" id="IPR014729">
    <property type="entry name" value="Rossmann-like_a/b/a_fold"/>
</dbReference>
<dbReference type="Pfam" id="PF00733">
    <property type="entry name" value="Asn_synthase"/>
    <property type="match status" value="1"/>
</dbReference>
<evidence type="ECO:0000313" key="13">
    <source>
        <dbReference type="Proteomes" id="UP000031535"/>
    </source>
</evidence>
<gene>
    <name evidence="12" type="ORF">UCMB321_3887</name>
</gene>
<name>A0A0C2EUV9_9PSED</name>
<dbReference type="GO" id="GO:0004066">
    <property type="term" value="F:asparagine synthase (glutamine-hydrolyzing) activity"/>
    <property type="evidence" value="ECO:0007669"/>
    <property type="project" value="UniProtKB-EC"/>
</dbReference>
<evidence type="ECO:0000256" key="4">
    <source>
        <dbReference type="ARBA" id="ARBA00022741"/>
    </source>
</evidence>
<comment type="pathway">
    <text evidence="1">Amino-acid biosynthesis; L-asparagine biosynthesis; L-asparagine from L-aspartate (L-Gln route): step 1/1.</text>
</comment>
<dbReference type="InterPro" id="IPR029055">
    <property type="entry name" value="Ntn_hydrolases_N"/>
</dbReference>
<dbReference type="SUPFAM" id="SSF52402">
    <property type="entry name" value="Adenine nucleotide alpha hydrolases-like"/>
    <property type="match status" value="1"/>
</dbReference>
<dbReference type="RefSeq" id="WP_040069997.1">
    <property type="nucleotide sequence ID" value="NZ_JXDG01000053.1"/>
</dbReference>
<dbReference type="AlphaFoldDB" id="A0A0C2EUV9"/>
<keyword evidence="8" id="KW-0061">Asparagine biosynthesis</keyword>
<dbReference type="CDD" id="cd01991">
    <property type="entry name" value="Asn_synthase_B_C"/>
    <property type="match status" value="1"/>
</dbReference>
<dbReference type="InterPro" id="IPR033738">
    <property type="entry name" value="AsnB_N"/>
</dbReference>
<evidence type="ECO:0000256" key="7">
    <source>
        <dbReference type="ARBA" id="ARBA00048741"/>
    </source>
</evidence>
<evidence type="ECO:0000256" key="5">
    <source>
        <dbReference type="ARBA" id="ARBA00022840"/>
    </source>
</evidence>
<dbReference type="STRING" id="226910.UCMB321_3887"/>
<dbReference type="Gene3D" id="3.60.20.10">
    <property type="entry name" value="Glutamine Phosphoribosylpyrophosphate, subunit 1, domain 1"/>
    <property type="match status" value="1"/>
</dbReference>
<evidence type="ECO:0000256" key="2">
    <source>
        <dbReference type="ARBA" id="ARBA00005752"/>
    </source>
</evidence>
<dbReference type="GO" id="GO:0006529">
    <property type="term" value="P:asparagine biosynthetic process"/>
    <property type="evidence" value="ECO:0007669"/>
    <property type="project" value="UniProtKB-KW"/>
</dbReference>
<dbReference type="PANTHER" id="PTHR43284:SF1">
    <property type="entry name" value="ASPARAGINE SYNTHETASE"/>
    <property type="match status" value="1"/>
</dbReference>
<dbReference type="PANTHER" id="PTHR43284">
    <property type="entry name" value="ASPARAGINE SYNTHETASE (GLUTAMINE-HYDROLYZING)"/>
    <property type="match status" value="1"/>
</dbReference>
<accession>A0A0C2EUV9</accession>
<keyword evidence="6 8" id="KW-0315">Glutamine amidotransferase</keyword>
<keyword evidence="4 9" id="KW-0547">Nucleotide-binding</keyword>
<evidence type="ECO:0000256" key="6">
    <source>
        <dbReference type="ARBA" id="ARBA00022962"/>
    </source>
</evidence>
<evidence type="ECO:0000256" key="9">
    <source>
        <dbReference type="PIRSR" id="PIRSR001589-2"/>
    </source>
</evidence>
<reference evidence="12 13" key="1">
    <citation type="submission" date="2015-01" db="EMBL/GenBank/DDBJ databases">
        <title>Complete genome of Pseudomonas batumici UCM B-321 producer of the batumin antibiotic with strong antistaphilococcal and potential anticancer activity.</title>
        <authorList>
            <person name="Klochko V.V."/>
            <person name="Zelena L.B."/>
            <person name="Elena K.A."/>
            <person name="Reva O.N."/>
        </authorList>
    </citation>
    <scope>NUCLEOTIDE SEQUENCE [LARGE SCALE GENOMIC DNA]</scope>
    <source>
        <strain evidence="12 13">UCM B-321</strain>
    </source>
</reference>
<evidence type="ECO:0000313" key="12">
    <source>
        <dbReference type="EMBL" id="KIH82423.1"/>
    </source>
</evidence>
<organism evidence="12 13">
    <name type="scientific">Pseudomonas batumici</name>
    <dbReference type="NCBI Taxonomy" id="226910"/>
    <lineage>
        <taxon>Bacteria</taxon>
        <taxon>Pseudomonadati</taxon>
        <taxon>Pseudomonadota</taxon>
        <taxon>Gammaproteobacteria</taxon>
        <taxon>Pseudomonadales</taxon>
        <taxon>Pseudomonadaceae</taxon>
        <taxon>Pseudomonas</taxon>
    </lineage>
</organism>
<feature type="site" description="Important for beta-aspartyl-AMP intermediate formation" evidence="10">
    <location>
        <position position="375"/>
    </location>
</feature>
<dbReference type="GO" id="GO:0005524">
    <property type="term" value="F:ATP binding"/>
    <property type="evidence" value="ECO:0007669"/>
    <property type="project" value="UniProtKB-KW"/>
</dbReference>
<dbReference type="Pfam" id="PF13522">
    <property type="entry name" value="GATase_6"/>
    <property type="match status" value="1"/>
</dbReference>
<feature type="binding site" evidence="9">
    <location>
        <position position="104"/>
    </location>
    <ligand>
        <name>L-glutamine</name>
        <dbReference type="ChEBI" id="CHEBI:58359"/>
    </ligand>
</feature>
<dbReference type="Proteomes" id="UP000031535">
    <property type="component" value="Unassembled WGS sequence"/>
</dbReference>
<feature type="active site" description="For GATase activity" evidence="8">
    <location>
        <position position="2"/>
    </location>
</feature>
<dbReference type="EC" id="6.3.5.4" evidence="3"/>
<evidence type="ECO:0000259" key="11">
    <source>
        <dbReference type="PROSITE" id="PS51278"/>
    </source>
</evidence>
<feature type="binding site" evidence="9">
    <location>
        <position position="300"/>
    </location>
    <ligand>
        <name>ATP</name>
        <dbReference type="ChEBI" id="CHEBI:30616"/>
    </ligand>
</feature>
<dbReference type="Gene3D" id="3.40.50.620">
    <property type="entry name" value="HUPs"/>
    <property type="match status" value="1"/>
</dbReference>
<keyword evidence="8" id="KW-0028">Amino-acid biosynthesis</keyword>
<evidence type="ECO:0000256" key="1">
    <source>
        <dbReference type="ARBA" id="ARBA00005187"/>
    </source>
</evidence>
<feature type="domain" description="Glutamine amidotransferase type-2" evidence="11">
    <location>
        <begin position="2"/>
        <end position="218"/>
    </location>
</feature>
<dbReference type="InterPro" id="IPR017932">
    <property type="entry name" value="GATase_2_dom"/>
</dbReference>
<dbReference type="PIRSF" id="PIRSF001589">
    <property type="entry name" value="Asn_synthetase_glu-h"/>
    <property type="match status" value="1"/>
</dbReference>
<comment type="similarity">
    <text evidence="2">Belongs to the asparagine synthetase family.</text>
</comment>
<proteinExistence type="inferred from homology"/>
<evidence type="ECO:0000256" key="8">
    <source>
        <dbReference type="PIRSR" id="PIRSR001589-1"/>
    </source>
</evidence>
<keyword evidence="5 9" id="KW-0067">ATP-binding</keyword>
<dbReference type="OrthoDB" id="9763290at2"/>
<dbReference type="EMBL" id="JXDG01000053">
    <property type="protein sequence ID" value="KIH82423.1"/>
    <property type="molecule type" value="Genomic_DNA"/>
</dbReference>
<dbReference type="PATRIC" id="fig|226910.6.peg.3879"/>
<dbReference type="SUPFAM" id="SSF56235">
    <property type="entry name" value="N-terminal nucleophile aminohydrolases (Ntn hydrolases)"/>
    <property type="match status" value="1"/>
</dbReference>
<keyword evidence="13" id="KW-1185">Reference proteome</keyword>
<evidence type="ECO:0000256" key="10">
    <source>
        <dbReference type="PIRSR" id="PIRSR001589-3"/>
    </source>
</evidence>
<protein>
    <recommendedName>
        <fullName evidence="3">asparagine synthase (glutamine-hydrolyzing)</fullName>
        <ecNumber evidence="3">6.3.5.4</ecNumber>
    </recommendedName>
</protein>
<dbReference type="PROSITE" id="PS51278">
    <property type="entry name" value="GATASE_TYPE_2"/>
    <property type="match status" value="1"/>
</dbReference>
<evidence type="ECO:0000256" key="3">
    <source>
        <dbReference type="ARBA" id="ARBA00012737"/>
    </source>
</evidence>
<sequence length="641" mass="71531">MCGIAGVVGWKQDQQGAVAVGKMVDALIHRGPDDGAVWSDADSGVSLGHRRLSILELSVHGSQPMISDDERYIIVFNGEIYNFNELREKLIASGLTRVWRGHSDTEVLLAALGVWGVQKTLENLVGMFAFAVWDKVSRTITLARDRMGEKPLYYGIVGNRFVFSSELKAIKAVFGSDLRIDRHALAKFVRYGYVPAPESIYEGIKKLAPAHYLSVGSFSSVLEPVSYWSLPPAGELKHELSQASDKEVVDVVGQRLSAAVKSQMIADVPLGAFLSGGVDSSLIVSLMQSQSSASINTYTIGFNEPEFDEAPYAKAIAKHLGTNHTEFYLRADDAVSIIPHLPEIYDEPFADSSQIPTILVSRMTKQHVSVALSGDGGDELFAGYPRYQITAGLWERIKKLPLPARQVMAYSLRSLSSKGWDNVCSILPGSLRTKVNGRRIYRMSELLGSESLAQMYTGLMSQWQSTDNVVLGVDAQRHDVISWGAAVDYVEEMRRWDVSQYLPDDLLVKVDRGAMSASLETRAPLLDHRVAELAFSLSSDQLIKNGVGKWPLRELLKRYVPTSFFDRPKAGFSIPLAQWLRGPLKEWAEDLLTEERLKREGYFDSQKIRSAWLQHQNGTYDRSLHLWNILMFQSWLDKNSH</sequence>
<dbReference type="NCBIfam" id="TIGR01536">
    <property type="entry name" value="asn_synth_AEB"/>
    <property type="match status" value="1"/>
</dbReference>
<feature type="binding site" evidence="9">
    <location>
        <begin position="373"/>
        <end position="374"/>
    </location>
    <ligand>
        <name>ATP</name>
        <dbReference type="ChEBI" id="CHEBI:30616"/>
    </ligand>
</feature>
<dbReference type="GO" id="GO:0005829">
    <property type="term" value="C:cytosol"/>
    <property type="evidence" value="ECO:0007669"/>
    <property type="project" value="TreeGrafter"/>
</dbReference>
<comment type="catalytic activity">
    <reaction evidence="7">
        <text>L-aspartate + L-glutamine + ATP + H2O = L-asparagine + L-glutamate + AMP + diphosphate + H(+)</text>
        <dbReference type="Rhea" id="RHEA:12228"/>
        <dbReference type="ChEBI" id="CHEBI:15377"/>
        <dbReference type="ChEBI" id="CHEBI:15378"/>
        <dbReference type="ChEBI" id="CHEBI:29985"/>
        <dbReference type="ChEBI" id="CHEBI:29991"/>
        <dbReference type="ChEBI" id="CHEBI:30616"/>
        <dbReference type="ChEBI" id="CHEBI:33019"/>
        <dbReference type="ChEBI" id="CHEBI:58048"/>
        <dbReference type="ChEBI" id="CHEBI:58359"/>
        <dbReference type="ChEBI" id="CHEBI:456215"/>
        <dbReference type="EC" id="6.3.5.4"/>
    </reaction>
</comment>